<dbReference type="InterPro" id="IPR036097">
    <property type="entry name" value="HisK_dim/P_sf"/>
</dbReference>
<sequence length="839" mass="91327">MAVSPDGPMSLYGVLAPQLPALVPAVLLACLGVCIVLIARLRRQVGAARHENDLLKAMRIASPVPLCVKDVHGRYLGCNHAFELLFGVREADILGGTAAVELPQPLAAGESAAEENMARFGTSRQTFMSAYESPGGPALVLQVDCATWRDASGVHKGQVNAYADITPLKRAEAALHESEARNRMLVEEAPISIMSFDAAGHITFVNKWHLRVFCRHRVDAGFFIGRRLDALPGLARAGLCERVARVLHGEELAIREVYFPEFTGGHDGWASIRGVPIHRDGQIVGGILIREDITERKRMEEVLRQREALVSSMLRNLPIDFWAADGEGRMLMQSDESVRVWGHLPSGVEPLTGSPLQWRNSDRFEPRVFAGETVEREIDVALPSGQMRTFNVIAAPVRLQGGITAMLRVNLDVTERKRVLAELRTARDAAEAANKAKSEFLAHMSHELRTPLNGVMGMLQLLDEHVAAPQGRAWLDVALESSRALLRILSDILDLSRIEAGRLDLMQEPFTPESVLAPVLVSLHRTVEGRAVRIVNEMDDSMPPVLVGDPGRIRQVLLNLLGNAAKYTERGEVRVGMRVLRRNGKALRVHLHVTDTGVGIADEQLQRALEPFGRLRQGSGLPRGVGLGLPIVVRLVRLMGGTLCIASEQGVGTEVHVTLPLLEANAGAVPVAPDVDEAGGICSFAAFRCAGVVPEADRLAPGEAPSPAVRHVLLVEDDPVNLMAARRMLERLECKVTTATCGQEALNALRSSVFDAVFMDIQMPDFDGIEALRRMRAKGSGVLRPQTPVVAMTAFAMKGDRERFMTEGMADYVSKPVLISALKDVLERLAVTSPGTSRT</sequence>
<evidence type="ECO:0000313" key="12">
    <source>
        <dbReference type="EMBL" id="ABM27144.1"/>
    </source>
</evidence>
<dbReference type="PANTHER" id="PTHR43047">
    <property type="entry name" value="TWO-COMPONENT HISTIDINE PROTEIN KINASE"/>
    <property type="match status" value="1"/>
</dbReference>
<keyword evidence="4" id="KW-0808">Transferase</keyword>
<dbReference type="HOGENOM" id="CLU_000445_114_15_7"/>
<evidence type="ECO:0000256" key="6">
    <source>
        <dbReference type="PROSITE-ProRule" id="PRU00169"/>
    </source>
</evidence>
<evidence type="ECO:0000256" key="5">
    <source>
        <dbReference type="ARBA" id="ARBA00022777"/>
    </source>
</evidence>
<dbReference type="InterPro" id="IPR004358">
    <property type="entry name" value="Sig_transdc_His_kin-like_C"/>
</dbReference>
<dbReference type="InterPro" id="IPR035965">
    <property type="entry name" value="PAS-like_dom_sf"/>
</dbReference>
<dbReference type="SMART" id="SM00448">
    <property type="entry name" value="REC"/>
    <property type="match status" value="1"/>
</dbReference>
<dbReference type="InterPro" id="IPR000700">
    <property type="entry name" value="PAS-assoc_C"/>
</dbReference>
<dbReference type="PROSITE" id="PS50109">
    <property type="entry name" value="HIS_KIN"/>
    <property type="match status" value="1"/>
</dbReference>
<dbReference type="SUPFAM" id="SSF47384">
    <property type="entry name" value="Homodimeric domain of signal transducing histidine kinase"/>
    <property type="match status" value="1"/>
</dbReference>
<dbReference type="InterPro" id="IPR011006">
    <property type="entry name" value="CheY-like_superfamily"/>
</dbReference>
<proteinExistence type="predicted"/>
<dbReference type="Proteomes" id="UP000009173">
    <property type="component" value="Chromosome"/>
</dbReference>
<evidence type="ECO:0000259" key="9">
    <source>
        <dbReference type="PROSITE" id="PS50110"/>
    </source>
</evidence>
<dbReference type="Pfam" id="PF08448">
    <property type="entry name" value="PAS_4"/>
    <property type="match status" value="2"/>
</dbReference>
<dbReference type="RefSeq" id="WP_011791404.1">
    <property type="nucleotide sequence ID" value="NC_008751.1"/>
</dbReference>
<dbReference type="Gene3D" id="3.30.450.20">
    <property type="entry name" value="PAS domain"/>
    <property type="match status" value="3"/>
</dbReference>
<keyword evidence="3 6" id="KW-0597">Phosphoprotein</keyword>
<protein>
    <recommendedName>
        <fullName evidence="2">histidine kinase</fullName>
        <ecNumber evidence="2">2.7.13.3</ecNumber>
    </recommendedName>
</protein>
<evidence type="ECO:0000313" key="13">
    <source>
        <dbReference type="Proteomes" id="UP000009173"/>
    </source>
</evidence>
<dbReference type="PROSITE" id="PS50113">
    <property type="entry name" value="PAC"/>
    <property type="match status" value="2"/>
</dbReference>
<dbReference type="SUPFAM" id="SSF52172">
    <property type="entry name" value="CheY-like"/>
    <property type="match status" value="1"/>
</dbReference>
<dbReference type="SUPFAM" id="SSF55874">
    <property type="entry name" value="ATPase domain of HSP90 chaperone/DNA topoisomerase II/histidine kinase"/>
    <property type="match status" value="1"/>
</dbReference>
<dbReference type="InterPro" id="IPR003661">
    <property type="entry name" value="HisK_dim/P_dom"/>
</dbReference>
<dbReference type="PROSITE" id="PS50110">
    <property type="entry name" value="RESPONSE_REGULATORY"/>
    <property type="match status" value="1"/>
</dbReference>
<evidence type="ECO:0000256" key="7">
    <source>
        <dbReference type="SAM" id="Phobius"/>
    </source>
</evidence>
<feature type="domain" description="PAC" evidence="11">
    <location>
        <begin position="253"/>
        <end position="305"/>
    </location>
</feature>
<feature type="domain" description="PAS" evidence="10">
    <location>
        <begin position="50"/>
        <end position="105"/>
    </location>
</feature>
<keyword evidence="7" id="KW-1133">Transmembrane helix</keyword>
<evidence type="ECO:0000259" key="11">
    <source>
        <dbReference type="PROSITE" id="PS50113"/>
    </source>
</evidence>
<dbReference type="InterPro" id="IPR000014">
    <property type="entry name" value="PAS"/>
</dbReference>
<keyword evidence="5 12" id="KW-0418">Kinase</keyword>
<dbReference type="InterPro" id="IPR001789">
    <property type="entry name" value="Sig_transdc_resp-reg_receiver"/>
</dbReference>
<evidence type="ECO:0000259" key="10">
    <source>
        <dbReference type="PROSITE" id="PS50112"/>
    </source>
</evidence>
<feature type="domain" description="Histidine kinase" evidence="8">
    <location>
        <begin position="443"/>
        <end position="663"/>
    </location>
</feature>
<dbReference type="Gene3D" id="1.10.287.130">
    <property type="match status" value="1"/>
</dbReference>
<dbReference type="SMART" id="SM00388">
    <property type="entry name" value="HisKA"/>
    <property type="match status" value="1"/>
</dbReference>
<keyword evidence="7" id="KW-0812">Transmembrane</keyword>
<dbReference type="SMART" id="SM00091">
    <property type="entry name" value="PAS"/>
    <property type="match status" value="2"/>
</dbReference>
<feature type="domain" description="PAC" evidence="11">
    <location>
        <begin position="374"/>
        <end position="425"/>
    </location>
</feature>
<dbReference type="CDD" id="cd00082">
    <property type="entry name" value="HisKA"/>
    <property type="match status" value="1"/>
</dbReference>
<feature type="transmembrane region" description="Helical" evidence="7">
    <location>
        <begin position="20"/>
        <end position="39"/>
    </location>
</feature>
<dbReference type="Gene3D" id="3.40.50.2300">
    <property type="match status" value="1"/>
</dbReference>
<dbReference type="Pfam" id="PF00072">
    <property type="entry name" value="Response_reg"/>
    <property type="match status" value="1"/>
</dbReference>
<dbReference type="EC" id="2.7.13.3" evidence="2"/>
<feature type="domain" description="Response regulatory" evidence="9">
    <location>
        <begin position="711"/>
        <end position="830"/>
    </location>
</feature>
<dbReference type="PROSITE" id="PS50112">
    <property type="entry name" value="PAS"/>
    <property type="match status" value="1"/>
</dbReference>
<evidence type="ECO:0000256" key="4">
    <source>
        <dbReference type="ARBA" id="ARBA00022679"/>
    </source>
</evidence>
<dbReference type="InterPro" id="IPR003594">
    <property type="entry name" value="HATPase_dom"/>
</dbReference>
<dbReference type="GO" id="GO:0000155">
    <property type="term" value="F:phosphorelay sensor kinase activity"/>
    <property type="evidence" value="ECO:0007669"/>
    <property type="project" value="InterPro"/>
</dbReference>
<dbReference type="Gene3D" id="3.30.565.10">
    <property type="entry name" value="Histidine kinase-like ATPase, C-terminal domain"/>
    <property type="match status" value="1"/>
</dbReference>
<dbReference type="EMBL" id="CP000527">
    <property type="protein sequence ID" value="ABM27144.1"/>
    <property type="molecule type" value="Genomic_DNA"/>
</dbReference>
<evidence type="ECO:0000259" key="8">
    <source>
        <dbReference type="PROSITE" id="PS50109"/>
    </source>
</evidence>
<dbReference type="InterPro" id="IPR013656">
    <property type="entry name" value="PAS_4"/>
</dbReference>
<dbReference type="InterPro" id="IPR005467">
    <property type="entry name" value="His_kinase_dom"/>
</dbReference>
<name>A0A0H3A3S2_NITV4</name>
<dbReference type="CDD" id="cd17546">
    <property type="entry name" value="REC_hyHK_CKI1_RcsC-like"/>
    <property type="match status" value="1"/>
</dbReference>
<reference evidence="13" key="1">
    <citation type="journal article" date="2009" name="Environ. Microbiol.">
        <title>Contribution of mobile genetic elements to Desulfovibrio vulgaris genome plasticity.</title>
        <authorList>
            <person name="Walker C.B."/>
            <person name="Stolyar S."/>
            <person name="Chivian D."/>
            <person name="Pinel N."/>
            <person name="Gabster J.A."/>
            <person name="Dehal P.S."/>
            <person name="He Z."/>
            <person name="Yang Z.K."/>
            <person name="Yen H.C."/>
            <person name="Zhou J."/>
            <person name="Wall J.D."/>
            <person name="Hazen T.C."/>
            <person name="Arkin A.P."/>
            <person name="Stahl D.A."/>
        </authorList>
    </citation>
    <scope>NUCLEOTIDE SEQUENCE [LARGE SCALE GENOMIC DNA]</scope>
    <source>
        <strain evidence="13">DP4</strain>
    </source>
</reference>
<dbReference type="SMART" id="SM00387">
    <property type="entry name" value="HATPase_c"/>
    <property type="match status" value="1"/>
</dbReference>
<comment type="catalytic activity">
    <reaction evidence="1">
        <text>ATP + protein L-histidine = ADP + protein N-phospho-L-histidine.</text>
        <dbReference type="EC" id="2.7.13.3"/>
    </reaction>
</comment>
<dbReference type="AlphaFoldDB" id="A0A0H3A3S2"/>
<feature type="modified residue" description="4-aspartylphosphate" evidence="6">
    <location>
        <position position="760"/>
    </location>
</feature>
<accession>A0A0H3A3S2</accession>
<dbReference type="NCBIfam" id="TIGR00229">
    <property type="entry name" value="sensory_box"/>
    <property type="match status" value="2"/>
</dbReference>
<gene>
    <name evidence="12" type="ordered locus">Dvul_0120</name>
</gene>
<dbReference type="PRINTS" id="PR00344">
    <property type="entry name" value="BCTRLSENSOR"/>
</dbReference>
<dbReference type="InterPro" id="IPR036890">
    <property type="entry name" value="HATPase_C_sf"/>
</dbReference>
<organism evidence="12 13">
    <name type="scientific">Nitratidesulfovibrio vulgaris (strain DP4)</name>
    <name type="common">Desulfovibrio vulgaris</name>
    <dbReference type="NCBI Taxonomy" id="391774"/>
    <lineage>
        <taxon>Bacteria</taxon>
        <taxon>Pseudomonadati</taxon>
        <taxon>Thermodesulfobacteriota</taxon>
        <taxon>Desulfovibrionia</taxon>
        <taxon>Desulfovibrionales</taxon>
        <taxon>Desulfovibrionaceae</taxon>
        <taxon>Nitratidesulfovibrio</taxon>
    </lineage>
</organism>
<keyword evidence="7" id="KW-0472">Membrane</keyword>
<evidence type="ECO:0000256" key="1">
    <source>
        <dbReference type="ARBA" id="ARBA00000085"/>
    </source>
</evidence>
<dbReference type="Pfam" id="PF00512">
    <property type="entry name" value="HisKA"/>
    <property type="match status" value="1"/>
</dbReference>
<dbReference type="SUPFAM" id="SSF55785">
    <property type="entry name" value="PYP-like sensor domain (PAS domain)"/>
    <property type="match status" value="3"/>
</dbReference>
<dbReference type="CDD" id="cd00130">
    <property type="entry name" value="PAS"/>
    <property type="match status" value="1"/>
</dbReference>
<evidence type="ECO:0000256" key="2">
    <source>
        <dbReference type="ARBA" id="ARBA00012438"/>
    </source>
</evidence>
<dbReference type="Pfam" id="PF02518">
    <property type="entry name" value="HATPase_c"/>
    <property type="match status" value="1"/>
</dbReference>
<dbReference type="KEGG" id="dvl:Dvul_0120"/>
<evidence type="ECO:0000256" key="3">
    <source>
        <dbReference type="ARBA" id="ARBA00022553"/>
    </source>
</evidence>